<dbReference type="AlphaFoldDB" id="A0A2W4UP80"/>
<sequence>MNSGYSRSHSSHFLDSAGRSGPLEVELAQAIKRAGLSSPAGTQALRQPHHGTKRRAILHRSSCVIALLNFLTGQPQIAIRSKYVNGALRWTVYNPSTDTLKQFDSEQAVRAWVERGDA</sequence>
<dbReference type="EMBL" id="QBMC01000012">
    <property type="protein sequence ID" value="PZO22242.1"/>
    <property type="molecule type" value="Genomic_DNA"/>
</dbReference>
<evidence type="ECO:0000313" key="2">
    <source>
        <dbReference type="Proteomes" id="UP000249354"/>
    </source>
</evidence>
<organism evidence="1 2">
    <name type="scientific">Leptolyngbya foveolarum</name>
    <dbReference type="NCBI Taxonomy" id="47253"/>
    <lineage>
        <taxon>Bacteria</taxon>
        <taxon>Bacillati</taxon>
        <taxon>Cyanobacteriota</taxon>
        <taxon>Cyanophyceae</taxon>
        <taxon>Leptolyngbyales</taxon>
        <taxon>Leptolyngbyaceae</taxon>
        <taxon>Leptolyngbya group</taxon>
        <taxon>Leptolyngbya</taxon>
    </lineage>
</organism>
<proteinExistence type="predicted"/>
<evidence type="ECO:0000313" key="1">
    <source>
        <dbReference type="EMBL" id="PZO22242.1"/>
    </source>
</evidence>
<name>A0A2W4UP80_9CYAN</name>
<reference evidence="2" key="1">
    <citation type="submission" date="2018-04" db="EMBL/GenBank/DDBJ databases">
        <authorList>
            <person name="Cornet L."/>
        </authorList>
    </citation>
    <scope>NUCLEOTIDE SEQUENCE [LARGE SCALE GENOMIC DNA]</scope>
</reference>
<protein>
    <submittedName>
        <fullName evidence="1">Uncharacterized protein</fullName>
    </submittedName>
</protein>
<dbReference type="Proteomes" id="UP000249354">
    <property type="component" value="Unassembled WGS sequence"/>
</dbReference>
<gene>
    <name evidence="1" type="ORF">DCF25_03330</name>
</gene>
<reference evidence="1 2" key="2">
    <citation type="submission" date="2018-06" db="EMBL/GenBank/DDBJ databases">
        <title>Metagenomic assembly of (sub)arctic Cyanobacteria and their associated microbiome from non-axenic cultures.</title>
        <authorList>
            <person name="Baurain D."/>
        </authorList>
    </citation>
    <scope>NUCLEOTIDE SEQUENCE [LARGE SCALE GENOMIC DNA]</scope>
    <source>
        <strain evidence="1">ULC129bin1</strain>
    </source>
</reference>
<accession>A0A2W4UP80</accession>
<comment type="caution">
    <text evidence="1">The sequence shown here is derived from an EMBL/GenBank/DDBJ whole genome shotgun (WGS) entry which is preliminary data.</text>
</comment>